<dbReference type="PANTHER" id="PTHR43767">
    <property type="entry name" value="LONG-CHAIN-FATTY-ACID--COA LIGASE"/>
    <property type="match status" value="1"/>
</dbReference>
<dbReference type="OrthoDB" id="8445630at2"/>
<proteinExistence type="predicted"/>
<dbReference type="Pfam" id="PF00501">
    <property type="entry name" value="AMP-binding"/>
    <property type="match status" value="1"/>
</dbReference>
<name>A0A7L4YPG7_9ACTN</name>
<evidence type="ECO:0000259" key="1">
    <source>
        <dbReference type="Pfam" id="PF00501"/>
    </source>
</evidence>
<dbReference type="InParanoid" id="A0A7L4YPG7"/>
<dbReference type="InterPro" id="IPR042099">
    <property type="entry name" value="ANL_N_sf"/>
</dbReference>
<accession>A0A7L4YPG7</accession>
<dbReference type="PANTHER" id="PTHR43767:SF1">
    <property type="entry name" value="NONRIBOSOMAL PEPTIDE SYNTHASE PES1 (EUROFUNG)-RELATED"/>
    <property type="match status" value="1"/>
</dbReference>
<organism evidence="2 3">
    <name type="scientific">Epidermidibacterium keratini</name>
    <dbReference type="NCBI Taxonomy" id="1891644"/>
    <lineage>
        <taxon>Bacteria</taxon>
        <taxon>Bacillati</taxon>
        <taxon>Actinomycetota</taxon>
        <taxon>Actinomycetes</taxon>
        <taxon>Sporichthyales</taxon>
        <taxon>Sporichthyaceae</taxon>
        <taxon>Epidermidibacterium</taxon>
    </lineage>
</organism>
<dbReference type="InterPro" id="IPR050237">
    <property type="entry name" value="ATP-dep_AMP-bd_enzyme"/>
</dbReference>
<sequence>MSSDRAAAPALIAADGSQTLTHGNIAALAEEFTRATDGRRLVFHFGAQTMRSISLFRAAVDAGAAVALLDAGLGSEFATELIERYQPDVLVGAPEGLRGAAYQRVLEDVWLRDGEPADVHPDLSILLSTSGSTGSPKFVRLSRENVAANTEQIIASLGITADDRAITALPLFYSYGMSVINTHLAAGGAVVVTSDSVFDPGFWQAFADHRVSFLNGVPSSFAMLRRLRIENMDLPALRAITQAGGKLNDKLIEHFAGVMGERGGDFFVMYGQTEAAPRITCRSVNGTEDRAGSVGPALRGGVLEIIDLDGAVLPAGESGEVRYRGPNVMMGYAETAADLALGDVHGDALQTGDLGHLDDDGFLYITGRSKRIAKVSGLRISLDEVEQLVADRGPVAAVPRGDDAVVVYCEWDDDDFRGLSRELTTRLKLPPKSIVLEHIEAIPVLNNGKTDYQSLQQRS</sequence>
<dbReference type="AlphaFoldDB" id="A0A7L4YPG7"/>
<evidence type="ECO:0000313" key="3">
    <source>
        <dbReference type="Proteomes" id="UP000463857"/>
    </source>
</evidence>
<dbReference type="Gene3D" id="3.40.50.12780">
    <property type="entry name" value="N-terminal domain of ligase-like"/>
    <property type="match status" value="1"/>
</dbReference>
<dbReference type="KEGG" id="eke:EK0264_10635"/>
<dbReference type="Proteomes" id="UP000463857">
    <property type="component" value="Chromosome"/>
</dbReference>
<protein>
    <submittedName>
        <fullName evidence="2">AMP-binding protein</fullName>
    </submittedName>
</protein>
<dbReference type="InterPro" id="IPR000873">
    <property type="entry name" value="AMP-dep_synth/lig_dom"/>
</dbReference>
<feature type="domain" description="AMP-dependent synthetase/ligase" evidence="1">
    <location>
        <begin position="42"/>
        <end position="332"/>
    </location>
</feature>
<dbReference type="EMBL" id="CP047156">
    <property type="protein sequence ID" value="QHC00699.1"/>
    <property type="molecule type" value="Genomic_DNA"/>
</dbReference>
<dbReference type="RefSeq" id="WP_159545441.1">
    <property type="nucleotide sequence ID" value="NZ_CP047156.1"/>
</dbReference>
<dbReference type="SUPFAM" id="SSF56801">
    <property type="entry name" value="Acetyl-CoA synthetase-like"/>
    <property type="match status" value="1"/>
</dbReference>
<gene>
    <name evidence="2" type="ORF">EK0264_10635</name>
</gene>
<keyword evidence="3" id="KW-1185">Reference proteome</keyword>
<reference evidence="2 3" key="1">
    <citation type="journal article" date="2018" name="Int. J. Syst. Evol. Microbiol.">
        <title>Epidermidibacterium keratini gen. nov., sp. nov., a member of the family Sporichthyaceae, isolated from keratin epidermis.</title>
        <authorList>
            <person name="Lee D.G."/>
            <person name="Trujillo M.E."/>
            <person name="Kang S."/>
            <person name="Nam J.J."/>
            <person name="Kim Y.J."/>
        </authorList>
    </citation>
    <scope>NUCLEOTIDE SEQUENCE [LARGE SCALE GENOMIC DNA]</scope>
    <source>
        <strain evidence="2 3">EPI-7</strain>
    </source>
</reference>
<evidence type="ECO:0000313" key="2">
    <source>
        <dbReference type="EMBL" id="QHC00699.1"/>
    </source>
</evidence>